<feature type="compositionally biased region" description="Basic and acidic residues" evidence="1">
    <location>
        <begin position="80"/>
        <end position="94"/>
    </location>
</feature>
<feature type="compositionally biased region" description="Basic and acidic residues" evidence="1">
    <location>
        <begin position="113"/>
        <end position="143"/>
    </location>
</feature>
<reference evidence="2" key="1">
    <citation type="submission" date="2014-09" db="EMBL/GenBank/DDBJ databases">
        <authorList>
            <person name="Magalhaes I.L.F."/>
            <person name="Oliveira U."/>
            <person name="Santos F.R."/>
            <person name="Vidigal T.H.D.A."/>
            <person name="Brescovit A.D."/>
            <person name="Santos A.J."/>
        </authorList>
    </citation>
    <scope>NUCLEOTIDE SEQUENCE</scope>
    <source>
        <tissue evidence="2">Shoot tissue taken approximately 20 cm above the soil surface</tissue>
    </source>
</reference>
<protein>
    <submittedName>
        <fullName evidence="2">Uncharacterized protein</fullName>
    </submittedName>
</protein>
<dbReference type="AlphaFoldDB" id="A0A0A9AEJ8"/>
<sequence>MRKQKCTAIPPLKGLGDDVVVEADVVPAMAAAVPPRPHQFRHVLLPLRLWLILGSIRREGGGGETGKMTDQSIDPGQEQQDARDGERGHGEERKRRQTRPNPARKQAAPKIRKASERGKKEVKVDGPGERLIDLSKNPREKKAIATKWRSKLAPG</sequence>
<reference evidence="2" key="2">
    <citation type="journal article" date="2015" name="Data Brief">
        <title>Shoot transcriptome of the giant reed, Arundo donax.</title>
        <authorList>
            <person name="Barrero R.A."/>
            <person name="Guerrero F.D."/>
            <person name="Moolhuijzen P."/>
            <person name="Goolsby J.A."/>
            <person name="Tidwell J."/>
            <person name="Bellgard S.E."/>
            <person name="Bellgard M.I."/>
        </authorList>
    </citation>
    <scope>NUCLEOTIDE SEQUENCE</scope>
    <source>
        <tissue evidence="2">Shoot tissue taken approximately 20 cm above the soil surface</tissue>
    </source>
</reference>
<dbReference type="EMBL" id="GBRH01250505">
    <property type="protein sequence ID" value="JAD47390.1"/>
    <property type="molecule type" value="Transcribed_RNA"/>
</dbReference>
<evidence type="ECO:0000256" key="1">
    <source>
        <dbReference type="SAM" id="MobiDB-lite"/>
    </source>
</evidence>
<proteinExistence type="predicted"/>
<name>A0A0A9AEJ8_ARUDO</name>
<organism evidence="2">
    <name type="scientific">Arundo donax</name>
    <name type="common">Giant reed</name>
    <name type="synonym">Donax arundinaceus</name>
    <dbReference type="NCBI Taxonomy" id="35708"/>
    <lineage>
        <taxon>Eukaryota</taxon>
        <taxon>Viridiplantae</taxon>
        <taxon>Streptophyta</taxon>
        <taxon>Embryophyta</taxon>
        <taxon>Tracheophyta</taxon>
        <taxon>Spermatophyta</taxon>
        <taxon>Magnoliopsida</taxon>
        <taxon>Liliopsida</taxon>
        <taxon>Poales</taxon>
        <taxon>Poaceae</taxon>
        <taxon>PACMAD clade</taxon>
        <taxon>Arundinoideae</taxon>
        <taxon>Arundineae</taxon>
        <taxon>Arundo</taxon>
    </lineage>
</organism>
<feature type="region of interest" description="Disordered" evidence="1">
    <location>
        <begin position="58"/>
        <end position="155"/>
    </location>
</feature>
<evidence type="ECO:0000313" key="2">
    <source>
        <dbReference type="EMBL" id="JAD47390.1"/>
    </source>
</evidence>
<accession>A0A0A9AEJ8</accession>
<feature type="compositionally biased region" description="Polar residues" evidence="1">
    <location>
        <begin position="68"/>
        <end position="79"/>
    </location>
</feature>